<dbReference type="NCBIfam" id="NF003573">
    <property type="entry name" value="PRK05246.1"/>
    <property type="match status" value="1"/>
</dbReference>
<dbReference type="Pfam" id="PF02951">
    <property type="entry name" value="GSH-S_N"/>
    <property type="match status" value="1"/>
</dbReference>
<gene>
    <name evidence="10" type="primary">gshB</name>
    <name evidence="12" type="ORF">C8D86_1345</name>
</gene>
<dbReference type="UniPathway" id="UPA00142">
    <property type="reaction ID" value="UER00210"/>
</dbReference>
<keyword evidence="3 10" id="KW-0436">Ligase</keyword>
<dbReference type="SUPFAM" id="SSF52440">
    <property type="entry name" value="PreATP-grasp domain"/>
    <property type="match status" value="1"/>
</dbReference>
<dbReference type="OrthoDB" id="9785415at2"/>
<dbReference type="HAMAP" id="MF_00162">
    <property type="entry name" value="GSH_S"/>
    <property type="match status" value="1"/>
</dbReference>
<evidence type="ECO:0000256" key="8">
    <source>
        <dbReference type="ARBA" id="ARBA00022842"/>
    </source>
</evidence>
<evidence type="ECO:0000313" key="12">
    <source>
        <dbReference type="EMBL" id="RDI38052.1"/>
    </source>
</evidence>
<evidence type="ECO:0000256" key="9">
    <source>
        <dbReference type="ARBA" id="ARBA00023211"/>
    </source>
</evidence>
<evidence type="ECO:0000256" key="10">
    <source>
        <dbReference type="HAMAP-Rule" id="MF_00162"/>
    </source>
</evidence>
<dbReference type="NCBIfam" id="TIGR01380">
    <property type="entry name" value="glut_syn"/>
    <property type="match status" value="1"/>
</dbReference>
<dbReference type="GO" id="GO:0005524">
    <property type="term" value="F:ATP binding"/>
    <property type="evidence" value="ECO:0007669"/>
    <property type="project" value="UniProtKB-UniRule"/>
</dbReference>
<evidence type="ECO:0000259" key="11">
    <source>
        <dbReference type="PROSITE" id="PS50975"/>
    </source>
</evidence>
<dbReference type="AlphaFoldDB" id="A0A370G2X0"/>
<feature type="domain" description="ATP-grasp" evidence="11">
    <location>
        <begin position="126"/>
        <end position="311"/>
    </location>
</feature>
<dbReference type="InterPro" id="IPR006284">
    <property type="entry name" value="Glut_synth_pro"/>
</dbReference>
<keyword evidence="4 10" id="KW-0317">Glutathione biosynthesis</keyword>
<evidence type="ECO:0000256" key="6">
    <source>
        <dbReference type="ARBA" id="ARBA00022741"/>
    </source>
</evidence>
<comment type="cofactor">
    <cofactor evidence="2">
        <name>Mg(2+)</name>
        <dbReference type="ChEBI" id="CHEBI:18420"/>
    </cofactor>
</comment>
<dbReference type="InterPro" id="IPR013815">
    <property type="entry name" value="ATP_grasp_subdomain_1"/>
</dbReference>
<comment type="cofactor">
    <cofactor evidence="1">
        <name>Mn(2+)</name>
        <dbReference type="ChEBI" id="CHEBI:29035"/>
    </cofactor>
</comment>
<name>A0A370G2X0_9COXI</name>
<protein>
    <recommendedName>
        <fullName evidence="10">Glutathione synthetase</fullName>
        <ecNumber evidence="10">6.3.2.3</ecNumber>
    </recommendedName>
    <alternativeName>
        <fullName evidence="10">GSH synthetase</fullName>
        <shortName evidence="10">GSH-S</shortName>
        <shortName evidence="10">GSHase</shortName>
    </alternativeName>
    <alternativeName>
        <fullName evidence="10">Glutathione synthase</fullName>
    </alternativeName>
</protein>
<keyword evidence="7 10" id="KW-0067">ATP-binding</keyword>
<evidence type="ECO:0000256" key="1">
    <source>
        <dbReference type="ARBA" id="ARBA00001936"/>
    </source>
</evidence>
<keyword evidence="9" id="KW-0464">Manganese</keyword>
<accession>A0A370G2X0</accession>
<dbReference type="Gene3D" id="3.30.470.20">
    <property type="entry name" value="ATP-grasp fold, B domain"/>
    <property type="match status" value="1"/>
</dbReference>
<keyword evidence="13" id="KW-1185">Reference proteome</keyword>
<comment type="pathway">
    <text evidence="10">Sulfur metabolism; glutathione biosynthesis; glutathione from L-cysteine and L-glutamate: step 2/2.</text>
</comment>
<dbReference type="GO" id="GO:0046872">
    <property type="term" value="F:metal ion binding"/>
    <property type="evidence" value="ECO:0007669"/>
    <property type="project" value="UniProtKB-KW"/>
</dbReference>
<keyword evidence="5" id="KW-0479">Metal-binding</keyword>
<comment type="caution">
    <text evidence="12">The sequence shown here is derived from an EMBL/GenBank/DDBJ whole genome shotgun (WGS) entry which is preliminary data.</text>
</comment>
<evidence type="ECO:0000313" key="13">
    <source>
        <dbReference type="Proteomes" id="UP000254720"/>
    </source>
</evidence>
<proteinExistence type="inferred from homology"/>
<dbReference type="RefSeq" id="WP_114835371.1">
    <property type="nucleotide sequence ID" value="NZ_LR699114.1"/>
</dbReference>
<dbReference type="GO" id="GO:0005737">
    <property type="term" value="C:cytoplasm"/>
    <property type="evidence" value="ECO:0007669"/>
    <property type="project" value="TreeGrafter"/>
</dbReference>
<evidence type="ECO:0000256" key="4">
    <source>
        <dbReference type="ARBA" id="ARBA00022684"/>
    </source>
</evidence>
<organism evidence="12 13">
    <name type="scientific">Aquicella lusitana</name>
    <dbReference type="NCBI Taxonomy" id="254246"/>
    <lineage>
        <taxon>Bacteria</taxon>
        <taxon>Pseudomonadati</taxon>
        <taxon>Pseudomonadota</taxon>
        <taxon>Gammaproteobacteria</taxon>
        <taxon>Legionellales</taxon>
        <taxon>Coxiellaceae</taxon>
        <taxon>Aquicella</taxon>
    </lineage>
</organism>
<keyword evidence="8" id="KW-0460">Magnesium</keyword>
<dbReference type="EMBL" id="QQAX01000034">
    <property type="protein sequence ID" value="RDI38052.1"/>
    <property type="molecule type" value="Genomic_DNA"/>
</dbReference>
<dbReference type="PANTHER" id="PTHR21621:SF4">
    <property type="entry name" value="GLUTATHIONE SYNTHETASE"/>
    <property type="match status" value="1"/>
</dbReference>
<dbReference type="InterPro" id="IPR011761">
    <property type="entry name" value="ATP-grasp"/>
</dbReference>
<dbReference type="GO" id="GO:0004363">
    <property type="term" value="F:glutathione synthase activity"/>
    <property type="evidence" value="ECO:0007669"/>
    <property type="project" value="UniProtKB-UniRule"/>
</dbReference>
<dbReference type="InterPro" id="IPR004215">
    <property type="entry name" value="GSHS_N"/>
</dbReference>
<comment type="catalytic activity">
    <reaction evidence="10">
        <text>gamma-L-glutamyl-L-cysteine + glycine + ATP = glutathione + ADP + phosphate + H(+)</text>
        <dbReference type="Rhea" id="RHEA:13557"/>
        <dbReference type="ChEBI" id="CHEBI:15378"/>
        <dbReference type="ChEBI" id="CHEBI:30616"/>
        <dbReference type="ChEBI" id="CHEBI:43474"/>
        <dbReference type="ChEBI" id="CHEBI:57305"/>
        <dbReference type="ChEBI" id="CHEBI:57925"/>
        <dbReference type="ChEBI" id="CHEBI:58173"/>
        <dbReference type="ChEBI" id="CHEBI:456216"/>
        <dbReference type="EC" id="6.3.2.3"/>
    </reaction>
</comment>
<evidence type="ECO:0000256" key="3">
    <source>
        <dbReference type="ARBA" id="ARBA00022598"/>
    </source>
</evidence>
<dbReference type="Gene3D" id="3.40.50.20">
    <property type="match status" value="1"/>
</dbReference>
<dbReference type="Proteomes" id="UP000254720">
    <property type="component" value="Unassembled WGS sequence"/>
</dbReference>
<evidence type="ECO:0000256" key="7">
    <source>
        <dbReference type="ARBA" id="ARBA00022840"/>
    </source>
</evidence>
<keyword evidence="6 10" id="KW-0547">Nucleotide-binding</keyword>
<sequence length="316" mass="35981">MTIKLGIIMDPIGSIHYKKDSTLAMLWEARARGWQIYYFEQQDVFLRDCIPYGDAKILNVFQDPANWYAFQESKRIALAELDVILMRKDPPFNEEYIYTTYILEHAERLGVLIVNRPQSLRDANEKFFATYFPDCTPSTLVTQSITKLNEFWKEHKDIICKPLSGMGGVSVFRLQEHEVNANVIFDTLTLNGTRSIMAQQFIPEIKKGDKRILLVDGQAVEYALARVPQENDWRGNLAVGAKGIVQPLSERDRYICAQLGEALRERGLYFAGIDVIGDYLTEINVTSPTGIRELDAGTGLNIAGLLMDTIEKYLKQ</sequence>
<dbReference type="PROSITE" id="PS50975">
    <property type="entry name" value="ATP_GRASP"/>
    <property type="match status" value="1"/>
</dbReference>
<evidence type="ECO:0000256" key="5">
    <source>
        <dbReference type="ARBA" id="ARBA00022723"/>
    </source>
</evidence>
<dbReference type="InterPro" id="IPR004218">
    <property type="entry name" value="GSHS_ATP-bd"/>
</dbReference>
<dbReference type="Pfam" id="PF02955">
    <property type="entry name" value="GSH-S_ATP"/>
    <property type="match status" value="1"/>
</dbReference>
<comment type="similarity">
    <text evidence="10">Belongs to the prokaryotic GSH synthase family.</text>
</comment>
<evidence type="ECO:0000256" key="2">
    <source>
        <dbReference type="ARBA" id="ARBA00001946"/>
    </source>
</evidence>
<dbReference type="PANTHER" id="PTHR21621">
    <property type="entry name" value="RIBOSOMAL PROTEIN S6 MODIFICATION PROTEIN"/>
    <property type="match status" value="1"/>
</dbReference>
<dbReference type="Gene3D" id="3.30.1490.20">
    <property type="entry name" value="ATP-grasp fold, A domain"/>
    <property type="match status" value="1"/>
</dbReference>
<dbReference type="SUPFAM" id="SSF56059">
    <property type="entry name" value="Glutathione synthetase ATP-binding domain-like"/>
    <property type="match status" value="1"/>
</dbReference>
<dbReference type="InterPro" id="IPR016185">
    <property type="entry name" value="PreATP-grasp_dom_sf"/>
</dbReference>
<dbReference type="EC" id="6.3.2.3" evidence="10"/>
<reference evidence="12 13" key="1">
    <citation type="submission" date="2018-07" db="EMBL/GenBank/DDBJ databases">
        <title>Genomic Encyclopedia of Type Strains, Phase IV (KMG-IV): sequencing the most valuable type-strain genomes for metagenomic binning, comparative biology and taxonomic classification.</title>
        <authorList>
            <person name="Goeker M."/>
        </authorList>
    </citation>
    <scope>NUCLEOTIDE SEQUENCE [LARGE SCALE GENOMIC DNA]</scope>
    <source>
        <strain evidence="12 13">DSM 16500</strain>
    </source>
</reference>
<dbReference type="FunFam" id="3.40.50.20:FF:000009">
    <property type="entry name" value="Glutathione synthetase"/>
    <property type="match status" value="1"/>
</dbReference>